<evidence type="ECO:0000256" key="8">
    <source>
        <dbReference type="RuleBase" id="RU004447"/>
    </source>
</evidence>
<keyword evidence="13" id="KW-1185">Reference proteome</keyword>
<evidence type="ECO:0000256" key="4">
    <source>
        <dbReference type="ARBA" id="ARBA00022723"/>
    </source>
</evidence>
<gene>
    <name evidence="12" type="ORF">HNQ65_001393</name>
</gene>
<evidence type="ECO:0000313" key="12">
    <source>
        <dbReference type="EMBL" id="MBB5031825.1"/>
    </source>
</evidence>
<dbReference type="GO" id="GO:0006508">
    <property type="term" value="P:proteolysis"/>
    <property type="evidence" value="ECO:0007669"/>
    <property type="project" value="UniProtKB-KW"/>
</dbReference>
<dbReference type="PANTHER" id="PTHR43690">
    <property type="entry name" value="NARDILYSIN"/>
    <property type="match status" value="1"/>
</dbReference>
<keyword evidence="6" id="KW-0862">Zinc</keyword>
<dbReference type="InterPro" id="IPR001431">
    <property type="entry name" value="Pept_M16_Zn_BS"/>
</dbReference>
<dbReference type="Pfam" id="PF00675">
    <property type="entry name" value="Peptidase_M16"/>
    <property type="match status" value="1"/>
</dbReference>
<comment type="similarity">
    <text evidence="2 8">Belongs to the peptidase M16 family.</text>
</comment>
<evidence type="ECO:0000256" key="5">
    <source>
        <dbReference type="ARBA" id="ARBA00022801"/>
    </source>
</evidence>
<keyword evidence="9" id="KW-0732">Signal</keyword>
<evidence type="ECO:0000256" key="3">
    <source>
        <dbReference type="ARBA" id="ARBA00022670"/>
    </source>
</evidence>
<accession>A0A7W7Y976</accession>
<dbReference type="InterPro" id="IPR011249">
    <property type="entry name" value="Metalloenz_LuxS/M16"/>
</dbReference>
<comment type="cofactor">
    <cofactor evidence="1">
        <name>Zn(2+)</name>
        <dbReference type="ChEBI" id="CHEBI:29105"/>
    </cofactor>
</comment>
<dbReference type="GO" id="GO:0046872">
    <property type="term" value="F:metal ion binding"/>
    <property type="evidence" value="ECO:0007669"/>
    <property type="project" value="UniProtKB-KW"/>
</dbReference>
<evidence type="ECO:0000256" key="6">
    <source>
        <dbReference type="ARBA" id="ARBA00022833"/>
    </source>
</evidence>
<feature type="domain" description="Peptidase M16 N-terminal" evidence="10">
    <location>
        <begin position="44"/>
        <end position="165"/>
    </location>
</feature>
<sequence length="936" mass="104210">MLRSLLLAAVVASTAHAATWPQDTSDLKADPKAQFGQLENGLRYVILPHDEPPGRASIRLYMDVGSLMEENDQQGMAHYLEHMAFNGSRHFKGGEMVEYFQRLGMGFGADTNAHTSFKETVYMLELPKVEPKYIAEGLQLFRDDLDGMLLNEAEIDKERGIILSEKLSRDSIEYRTMMAGYKFAMPESILPDRMPIGTEEMIKTMKRPRFAEFYEKYYTPKRATIVAVGDFKDTAAVKAEIEKQFADAKPKHGDAEDPNLGKVTSGYGTIAKLHTEMQAEALTISVEIPRAAKNKPDSAATRREKTIRDLADMMINQRLSKLAKAEGAPFLGAESYSYEYLEFVSVNGIQAQCDPKNWKATLTLLETELRRAIEHGFTDAEFEEAKATVLKGAKLRADQAESRKSRDLASGIVSILAGKKVFTHPADDLARVSTVLASLKKEDSHAALVEDWKGDDVQLFLGGNLKLEGDANKQIIDTFKASRAKPVAAPAKEETAAFAYTEFGPAGKVASRSEAKDLEIVQAVFENNVRFNFKHTEFEKGTIRVLINFGGGKLSTPADKPGIIPFAQSTFQLGGLEKHGVDDIRRIFASRTVGSDFSIGDEAFVLSGRTTPADLEAQLQLLTAYLVAPGYREEAARQFEKNLEPMYTQLQHTAEGVMNGEVVSFIHSGDARWGFPKIEVLRQRTLAELKAWLTPALTQDYLEVTVLGDVDEDAAIKAVAKTLGALPKRAEKKPDYTKERAVAFPKPEASKTFPFDTEIPKAIATVYWPTTDMTDIKRARRLTLLGSILDDRLRIKVREELGDTYSPACYHVANDSFTGYGYMTTMIECKPELADSLTKLVIEIGDKLAAGPVTDDEFDRAMKPMVAQLEQMRRDNRYWSMNVLRCSQEHPERLDWARSFITDFSGIKKDEIEALAKEYLGAKRAVSAGIIPTEKK</sequence>
<feature type="domain" description="Peptidase M16 C-terminal" evidence="11">
    <location>
        <begin position="207"/>
        <end position="388"/>
    </location>
</feature>
<evidence type="ECO:0000256" key="7">
    <source>
        <dbReference type="ARBA" id="ARBA00023049"/>
    </source>
</evidence>
<dbReference type="PROSITE" id="PS00143">
    <property type="entry name" value="INSULINASE"/>
    <property type="match status" value="1"/>
</dbReference>
<proteinExistence type="inferred from homology"/>
<dbReference type="AlphaFoldDB" id="A0A7W7Y976"/>
<evidence type="ECO:0000259" key="11">
    <source>
        <dbReference type="Pfam" id="PF05193"/>
    </source>
</evidence>
<dbReference type="Gene3D" id="3.30.830.10">
    <property type="entry name" value="Metalloenzyme, LuxS/M16 peptidase-like"/>
    <property type="match status" value="4"/>
</dbReference>
<protein>
    <submittedName>
        <fullName evidence="12">Zinc protease</fullName>
        <ecNumber evidence="12">3.4.24.-</ecNumber>
    </submittedName>
</protein>
<feature type="chain" id="PRO_5031255783" evidence="9">
    <location>
        <begin position="18"/>
        <end position="936"/>
    </location>
</feature>
<evidence type="ECO:0000256" key="9">
    <source>
        <dbReference type="SAM" id="SignalP"/>
    </source>
</evidence>
<feature type="domain" description="Peptidase M16 C-terminal" evidence="11">
    <location>
        <begin position="685"/>
        <end position="863"/>
    </location>
</feature>
<evidence type="ECO:0000256" key="2">
    <source>
        <dbReference type="ARBA" id="ARBA00007261"/>
    </source>
</evidence>
<dbReference type="InterPro" id="IPR011765">
    <property type="entry name" value="Pept_M16_N"/>
</dbReference>
<evidence type="ECO:0000256" key="1">
    <source>
        <dbReference type="ARBA" id="ARBA00001947"/>
    </source>
</evidence>
<dbReference type="RefSeq" id="WP_184338763.1">
    <property type="nucleotide sequence ID" value="NZ_JACHIG010000002.1"/>
</dbReference>
<keyword evidence="7" id="KW-0482">Metalloprotease</keyword>
<keyword evidence="4" id="KW-0479">Metal-binding</keyword>
<keyword evidence="5 12" id="KW-0378">Hydrolase</keyword>
<keyword evidence="3 12" id="KW-0645">Protease</keyword>
<dbReference type="InterPro" id="IPR050626">
    <property type="entry name" value="Peptidase_M16"/>
</dbReference>
<evidence type="ECO:0000313" key="13">
    <source>
        <dbReference type="Proteomes" id="UP000590740"/>
    </source>
</evidence>
<feature type="signal peptide" evidence="9">
    <location>
        <begin position="1"/>
        <end position="17"/>
    </location>
</feature>
<dbReference type="PANTHER" id="PTHR43690:SF17">
    <property type="entry name" value="PROTEIN YHJJ"/>
    <property type="match status" value="1"/>
</dbReference>
<dbReference type="Pfam" id="PF05193">
    <property type="entry name" value="Peptidase_M16_C"/>
    <property type="match status" value="2"/>
</dbReference>
<dbReference type="SUPFAM" id="SSF63411">
    <property type="entry name" value="LuxS/MPP-like metallohydrolase"/>
    <property type="match status" value="4"/>
</dbReference>
<organism evidence="12 13">
    <name type="scientific">Prosthecobacter vanneervenii</name>
    <dbReference type="NCBI Taxonomy" id="48466"/>
    <lineage>
        <taxon>Bacteria</taxon>
        <taxon>Pseudomonadati</taxon>
        <taxon>Verrucomicrobiota</taxon>
        <taxon>Verrucomicrobiia</taxon>
        <taxon>Verrucomicrobiales</taxon>
        <taxon>Verrucomicrobiaceae</taxon>
        <taxon>Prosthecobacter</taxon>
    </lineage>
</organism>
<dbReference type="InterPro" id="IPR007863">
    <property type="entry name" value="Peptidase_M16_C"/>
</dbReference>
<comment type="caution">
    <text evidence="12">The sequence shown here is derived from an EMBL/GenBank/DDBJ whole genome shotgun (WGS) entry which is preliminary data.</text>
</comment>
<dbReference type="Proteomes" id="UP000590740">
    <property type="component" value="Unassembled WGS sequence"/>
</dbReference>
<dbReference type="EC" id="3.4.24.-" evidence="12"/>
<dbReference type="EMBL" id="JACHIG010000002">
    <property type="protein sequence ID" value="MBB5031825.1"/>
    <property type="molecule type" value="Genomic_DNA"/>
</dbReference>
<name>A0A7W7Y976_9BACT</name>
<dbReference type="GO" id="GO:0004222">
    <property type="term" value="F:metalloendopeptidase activity"/>
    <property type="evidence" value="ECO:0007669"/>
    <property type="project" value="InterPro"/>
</dbReference>
<evidence type="ECO:0000259" key="10">
    <source>
        <dbReference type="Pfam" id="PF00675"/>
    </source>
</evidence>
<reference evidence="12 13" key="1">
    <citation type="submission" date="2020-08" db="EMBL/GenBank/DDBJ databases">
        <title>Genomic Encyclopedia of Type Strains, Phase IV (KMG-IV): sequencing the most valuable type-strain genomes for metagenomic binning, comparative biology and taxonomic classification.</title>
        <authorList>
            <person name="Goeker M."/>
        </authorList>
    </citation>
    <scope>NUCLEOTIDE SEQUENCE [LARGE SCALE GENOMIC DNA]</scope>
    <source>
        <strain evidence="12 13">DSM 12252</strain>
    </source>
</reference>